<dbReference type="Proteomes" id="UP001179181">
    <property type="component" value="Unassembled WGS sequence"/>
</dbReference>
<evidence type="ECO:0000256" key="2">
    <source>
        <dbReference type="ARBA" id="ARBA00012438"/>
    </source>
</evidence>
<feature type="transmembrane region" description="Helical" evidence="9">
    <location>
        <begin position="127"/>
        <end position="153"/>
    </location>
</feature>
<evidence type="ECO:0000256" key="6">
    <source>
        <dbReference type="ARBA" id="ARBA00022777"/>
    </source>
</evidence>
<evidence type="ECO:0000256" key="5">
    <source>
        <dbReference type="ARBA" id="ARBA00022741"/>
    </source>
</evidence>
<dbReference type="InterPro" id="IPR050482">
    <property type="entry name" value="Sensor_HK_TwoCompSys"/>
</dbReference>
<comment type="caution">
    <text evidence="11">The sequence shown here is derived from an EMBL/GenBank/DDBJ whole genome shotgun (WGS) entry which is preliminary data.</text>
</comment>
<dbReference type="Pfam" id="PF02518">
    <property type="entry name" value="HATPase_c"/>
    <property type="match status" value="1"/>
</dbReference>
<dbReference type="Gene3D" id="3.30.565.10">
    <property type="entry name" value="Histidine kinase-like ATPase, C-terminal domain"/>
    <property type="match status" value="1"/>
</dbReference>
<dbReference type="InterPro" id="IPR011123">
    <property type="entry name" value="Y_Y_Y"/>
</dbReference>
<dbReference type="GO" id="GO:0016301">
    <property type="term" value="F:kinase activity"/>
    <property type="evidence" value="ECO:0007669"/>
    <property type="project" value="UniProtKB-KW"/>
</dbReference>
<dbReference type="InterPro" id="IPR013783">
    <property type="entry name" value="Ig-like_fold"/>
</dbReference>
<dbReference type="Gene3D" id="2.60.40.10">
    <property type="entry name" value="Immunoglobulins"/>
    <property type="match status" value="1"/>
</dbReference>
<keyword evidence="9" id="KW-1133">Transmembrane helix</keyword>
<dbReference type="EMBL" id="JAASQJ010000002">
    <property type="protein sequence ID" value="NIJ52873.1"/>
    <property type="molecule type" value="Genomic_DNA"/>
</dbReference>
<keyword evidence="12" id="KW-1185">Reference proteome</keyword>
<evidence type="ECO:0000313" key="11">
    <source>
        <dbReference type="EMBL" id="NIJ52873.1"/>
    </source>
</evidence>
<proteinExistence type="predicted"/>
<dbReference type="EC" id="2.7.13.3" evidence="2"/>
<dbReference type="PANTHER" id="PTHR24421:SF10">
    <property type="entry name" value="NITRATE_NITRITE SENSOR PROTEIN NARQ"/>
    <property type="match status" value="1"/>
</dbReference>
<dbReference type="InterPro" id="IPR003594">
    <property type="entry name" value="HATPase_dom"/>
</dbReference>
<dbReference type="Gene3D" id="1.20.5.1930">
    <property type="match status" value="1"/>
</dbReference>
<reference evidence="11 12" key="1">
    <citation type="submission" date="2020-03" db="EMBL/GenBank/DDBJ databases">
        <title>Genomic Encyclopedia of Type Strains, Phase IV (KMG-IV): sequencing the most valuable type-strain genomes for metagenomic binning, comparative biology and taxonomic classification.</title>
        <authorList>
            <person name="Goeker M."/>
        </authorList>
    </citation>
    <scope>NUCLEOTIDE SEQUENCE [LARGE SCALE GENOMIC DNA]</scope>
    <source>
        <strain evidence="11 12">DSM 102865</strain>
    </source>
</reference>
<comment type="catalytic activity">
    <reaction evidence="1">
        <text>ATP + protein L-histidine = ADP + protein N-phospho-L-histidine.</text>
        <dbReference type="EC" id="2.7.13.3"/>
    </reaction>
</comment>
<keyword evidence="7" id="KW-0067">ATP-binding</keyword>
<evidence type="ECO:0000256" key="1">
    <source>
        <dbReference type="ARBA" id="ARBA00000085"/>
    </source>
</evidence>
<dbReference type="Pfam" id="PF07495">
    <property type="entry name" value="Y_Y_Y"/>
    <property type="match status" value="1"/>
</dbReference>
<evidence type="ECO:0000256" key="4">
    <source>
        <dbReference type="ARBA" id="ARBA00022679"/>
    </source>
</evidence>
<evidence type="ECO:0000256" key="8">
    <source>
        <dbReference type="ARBA" id="ARBA00023012"/>
    </source>
</evidence>
<evidence type="ECO:0000259" key="10">
    <source>
        <dbReference type="PROSITE" id="PS50109"/>
    </source>
</evidence>
<dbReference type="PROSITE" id="PS50109">
    <property type="entry name" value="HIS_KIN"/>
    <property type="match status" value="1"/>
</dbReference>
<dbReference type="PANTHER" id="PTHR24421">
    <property type="entry name" value="NITRATE/NITRITE SENSOR PROTEIN NARX-RELATED"/>
    <property type="match status" value="1"/>
</dbReference>
<keyword evidence="4" id="KW-0808">Transferase</keyword>
<keyword evidence="9" id="KW-0472">Membrane</keyword>
<dbReference type="InterPro" id="IPR011712">
    <property type="entry name" value="Sig_transdc_His_kin_sub3_dim/P"/>
</dbReference>
<feature type="domain" description="Histidine kinase" evidence="10">
    <location>
        <begin position="169"/>
        <end position="360"/>
    </location>
</feature>
<evidence type="ECO:0000256" key="9">
    <source>
        <dbReference type="SAM" id="Phobius"/>
    </source>
</evidence>
<keyword evidence="8" id="KW-0902">Two-component regulatory system</keyword>
<gene>
    <name evidence="11" type="ORF">FHS68_002043</name>
</gene>
<protein>
    <recommendedName>
        <fullName evidence="2">histidine kinase</fullName>
        <ecNumber evidence="2">2.7.13.3</ecNumber>
    </recommendedName>
</protein>
<organism evidence="11 12">
    <name type="scientific">Dyadobacter arcticus</name>
    <dbReference type="NCBI Taxonomy" id="1078754"/>
    <lineage>
        <taxon>Bacteria</taxon>
        <taxon>Pseudomonadati</taxon>
        <taxon>Bacteroidota</taxon>
        <taxon>Cytophagia</taxon>
        <taxon>Cytophagales</taxon>
        <taxon>Spirosomataceae</taxon>
        <taxon>Dyadobacter</taxon>
    </lineage>
</organism>
<name>A0ABX0UK83_9BACT</name>
<keyword evidence="3" id="KW-0597">Phosphoprotein</keyword>
<dbReference type="RefSeq" id="WP_167269612.1">
    <property type="nucleotide sequence ID" value="NZ_JAASQJ010000002.1"/>
</dbReference>
<dbReference type="InterPro" id="IPR036890">
    <property type="entry name" value="HATPase_C_sf"/>
</dbReference>
<evidence type="ECO:0000313" key="12">
    <source>
        <dbReference type="Proteomes" id="UP001179181"/>
    </source>
</evidence>
<dbReference type="CDD" id="cd16917">
    <property type="entry name" value="HATPase_UhpB-NarQ-NarX-like"/>
    <property type="match status" value="1"/>
</dbReference>
<dbReference type="SUPFAM" id="SSF55874">
    <property type="entry name" value="ATPase domain of HSP90 chaperone/DNA topoisomerase II/histidine kinase"/>
    <property type="match status" value="1"/>
</dbReference>
<accession>A0ABX0UK83</accession>
<keyword evidence="6 11" id="KW-0418">Kinase</keyword>
<keyword evidence="5" id="KW-0547">Nucleotide-binding</keyword>
<keyword evidence="9" id="KW-0812">Transmembrane</keyword>
<dbReference type="Pfam" id="PF07730">
    <property type="entry name" value="HisKA_3"/>
    <property type="match status" value="1"/>
</dbReference>
<sequence>MLKRPHTLFLCAILQMTISSLYGQMQVDSILVSGKVLRYQAGNPMRFTASDHDLTFFFSSKNIKTDHYRYQLRGFDDNWTTSSYPATRYNNLKGGNYELQVEGITAGNVSGRTQISFSVERELMEEWWFIPSVIVYVLVLLSALMYFFILYHFKQKLKVQAIRNRLAADLHDEVGATLSSIAMATNMVQRKVGDSTEVQNLLAHIRSDSEETINTIRDTVWTINPDNDSPAKLFEKMRSLAFQMLAVKEIAVQFENEARTGNRLGINMEQRRNLYLIFKEAINNIAKHSSAGSVNIRVSQSRDGLCLRIEDDGVGFDISKPSEGNGLKNFRTRAAESFIDLTIESSPGMGTRISMIVPDL</sequence>
<evidence type="ECO:0000256" key="3">
    <source>
        <dbReference type="ARBA" id="ARBA00022553"/>
    </source>
</evidence>
<dbReference type="InterPro" id="IPR005467">
    <property type="entry name" value="His_kinase_dom"/>
</dbReference>
<evidence type="ECO:0000256" key="7">
    <source>
        <dbReference type="ARBA" id="ARBA00022840"/>
    </source>
</evidence>